<gene>
    <name evidence="1" type="ORF">S03H2_64408</name>
</gene>
<name>X1JJE1_9ZZZZ</name>
<dbReference type="EMBL" id="BARU01041833">
    <property type="protein sequence ID" value="GAH78404.1"/>
    <property type="molecule type" value="Genomic_DNA"/>
</dbReference>
<sequence>ALYAVCRIDFAGFDNVYRAILQKVAGFVFCGFFFRGMNEE</sequence>
<feature type="non-terminal residue" evidence="1">
    <location>
        <position position="1"/>
    </location>
</feature>
<organism evidence="1">
    <name type="scientific">marine sediment metagenome</name>
    <dbReference type="NCBI Taxonomy" id="412755"/>
    <lineage>
        <taxon>unclassified sequences</taxon>
        <taxon>metagenomes</taxon>
        <taxon>ecological metagenomes</taxon>
    </lineage>
</organism>
<evidence type="ECO:0000313" key="1">
    <source>
        <dbReference type="EMBL" id="GAH78404.1"/>
    </source>
</evidence>
<proteinExistence type="predicted"/>
<accession>X1JJE1</accession>
<dbReference type="AlphaFoldDB" id="X1JJE1"/>
<protein>
    <submittedName>
        <fullName evidence="1">Uncharacterized protein</fullName>
    </submittedName>
</protein>
<reference evidence="1" key="1">
    <citation type="journal article" date="2014" name="Front. Microbiol.">
        <title>High frequency of phylogenetically diverse reductive dehalogenase-homologous genes in deep subseafloor sedimentary metagenomes.</title>
        <authorList>
            <person name="Kawai M."/>
            <person name="Futagami T."/>
            <person name="Toyoda A."/>
            <person name="Takaki Y."/>
            <person name="Nishi S."/>
            <person name="Hori S."/>
            <person name="Arai W."/>
            <person name="Tsubouchi T."/>
            <person name="Morono Y."/>
            <person name="Uchiyama I."/>
            <person name="Ito T."/>
            <person name="Fujiyama A."/>
            <person name="Inagaki F."/>
            <person name="Takami H."/>
        </authorList>
    </citation>
    <scope>NUCLEOTIDE SEQUENCE</scope>
    <source>
        <strain evidence="1">Expedition CK06-06</strain>
    </source>
</reference>
<comment type="caution">
    <text evidence="1">The sequence shown here is derived from an EMBL/GenBank/DDBJ whole genome shotgun (WGS) entry which is preliminary data.</text>
</comment>